<dbReference type="Proteomes" id="UP001056120">
    <property type="component" value="Linkage Group LG02"/>
</dbReference>
<comment type="caution">
    <text evidence="1">The sequence shown here is derived from an EMBL/GenBank/DDBJ whole genome shotgun (WGS) entry which is preliminary data.</text>
</comment>
<reference evidence="2" key="1">
    <citation type="journal article" date="2022" name="Mol. Ecol. Resour.">
        <title>The genomes of chicory, endive, great burdock and yacon provide insights into Asteraceae palaeo-polyploidization history and plant inulin production.</title>
        <authorList>
            <person name="Fan W."/>
            <person name="Wang S."/>
            <person name="Wang H."/>
            <person name="Wang A."/>
            <person name="Jiang F."/>
            <person name="Liu H."/>
            <person name="Zhao H."/>
            <person name="Xu D."/>
            <person name="Zhang Y."/>
        </authorList>
    </citation>
    <scope>NUCLEOTIDE SEQUENCE [LARGE SCALE GENOMIC DNA]</scope>
    <source>
        <strain evidence="2">cv. Yunnan</strain>
    </source>
</reference>
<sequence>MVERRNVKKTTGPPLESSPSEDLDQDKSEAKKSKTFRPKFVTKPSTTMIQEGMDLLDYIFSHPTTTTSISTSTLQVTPPITAEVTPETQMLVDALLSTPLVVTISSSPSVQIPVTTSSPTASTVPPSYSSVPPHNTRRSTHTWYLQL</sequence>
<reference evidence="1 2" key="2">
    <citation type="journal article" date="2022" name="Mol. Ecol. Resour.">
        <title>The genomes of chicory, endive, great burdock and yacon provide insights into Asteraceae paleo-polyploidization history and plant inulin production.</title>
        <authorList>
            <person name="Fan W."/>
            <person name="Wang S."/>
            <person name="Wang H."/>
            <person name="Wang A."/>
            <person name="Jiang F."/>
            <person name="Liu H."/>
            <person name="Zhao H."/>
            <person name="Xu D."/>
            <person name="Zhang Y."/>
        </authorList>
    </citation>
    <scope>NUCLEOTIDE SEQUENCE [LARGE SCALE GENOMIC DNA]</scope>
    <source>
        <strain evidence="2">cv. Yunnan</strain>
        <tissue evidence="1">Leaves</tissue>
    </source>
</reference>
<protein>
    <submittedName>
        <fullName evidence="1">Uncharacterized protein</fullName>
    </submittedName>
</protein>
<name>A0ACB9JZE5_9ASTR</name>
<evidence type="ECO:0000313" key="2">
    <source>
        <dbReference type="Proteomes" id="UP001056120"/>
    </source>
</evidence>
<keyword evidence="2" id="KW-1185">Reference proteome</keyword>
<organism evidence="1 2">
    <name type="scientific">Smallanthus sonchifolius</name>
    <dbReference type="NCBI Taxonomy" id="185202"/>
    <lineage>
        <taxon>Eukaryota</taxon>
        <taxon>Viridiplantae</taxon>
        <taxon>Streptophyta</taxon>
        <taxon>Embryophyta</taxon>
        <taxon>Tracheophyta</taxon>
        <taxon>Spermatophyta</taxon>
        <taxon>Magnoliopsida</taxon>
        <taxon>eudicotyledons</taxon>
        <taxon>Gunneridae</taxon>
        <taxon>Pentapetalae</taxon>
        <taxon>asterids</taxon>
        <taxon>campanulids</taxon>
        <taxon>Asterales</taxon>
        <taxon>Asteraceae</taxon>
        <taxon>Asteroideae</taxon>
        <taxon>Heliantheae alliance</taxon>
        <taxon>Millerieae</taxon>
        <taxon>Smallanthus</taxon>
    </lineage>
</organism>
<evidence type="ECO:0000313" key="1">
    <source>
        <dbReference type="EMBL" id="KAI3825411.1"/>
    </source>
</evidence>
<gene>
    <name evidence="1" type="ORF">L1987_06894</name>
</gene>
<dbReference type="EMBL" id="CM042019">
    <property type="protein sequence ID" value="KAI3825411.1"/>
    <property type="molecule type" value="Genomic_DNA"/>
</dbReference>
<accession>A0ACB9JZE5</accession>
<proteinExistence type="predicted"/>